<accession>A0A0U1SKG4</accession>
<dbReference type="InterPro" id="IPR018497">
    <property type="entry name" value="Peptidase_M13_C"/>
</dbReference>
<dbReference type="GO" id="GO:0004222">
    <property type="term" value="F:metalloendopeptidase activity"/>
    <property type="evidence" value="ECO:0007669"/>
    <property type="project" value="InterPro"/>
</dbReference>
<sequence length="148" mass="17776">DDGVTWPEDFLEKYKERQKCFIKQYYKPEVIEIIESRKLPFGYITYEDVADNLGITVAYRTYDKYIKEHGEELRLPGLDFNSRQMFFIGYAQNWCQTKEASKQKQGMHAPMRKRVEIPLMNLPEFSEVFYCPRNECFMNPNHKCRMFG</sequence>
<dbReference type="PROSITE" id="PS51885">
    <property type="entry name" value="NEPRILYSIN"/>
    <property type="match status" value="1"/>
</dbReference>
<dbReference type="Pfam" id="PF01431">
    <property type="entry name" value="Peptidase_M13"/>
    <property type="match status" value="1"/>
</dbReference>
<dbReference type="GO" id="GO:0005886">
    <property type="term" value="C:plasma membrane"/>
    <property type="evidence" value="ECO:0007669"/>
    <property type="project" value="TreeGrafter"/>
</dbReference>
<dbReference type="PANTHER" id="PTHR11733">
    <property type="entry name" value="ZINC METALLOPROTEASE FAMILY M13 NEPRILYSIN-RELATED"/>
    <property type="match status" value="1"/>
</dbReference>
<dbReference type="GO" id="GO:0016485">
    <property type="term" value="P:protein processing"/>
    <property type="evidence" value="ECO:0007669"/>
    <property type="project" value="TreeGrafter"/>
</dbReference>
<feature type="non-terminal residue" evidence="3">
    <location>
        <position position="1"/>
    </location>
</feature>
<dbReference type="InterPro" id="IPR000718">
    <property type="entry name" value="Peptidase_M13"/>
</dbReference>
<protein>
    <recommendedName>
        <fullName evidence="2">Peptidase M13 C-terminal domain-containing protein</fullName>
    </recommendedName>
</protein>
<name>A0A0U1SKG4_ISOMC</name>
<evidence type="ECO:0000313" key="3">
    <source>
        <dbReference type="EMBL" id="ACD12011.1"/>
    </source>
</evidence>
<dbReference type="PANTHER" id="PTHR11733:SF241">
    <property type="entry name" value="GH26575P-RELATED"/>
    <property type="match status" value="1"/>
</dbReference>
<evidence type="ECO:0000256" key="1">
    <source>
        <dbReference type="ARBA" id="ARBA00006629"/>
    </source>
</evidence>
<proteinExistence type="evidence at transcript level"/>
<evidence type="ECO:0000259" key="2">
    <source>
        <dbReference type="Pfam" id="PF01431"/>
    </source>
</evidence>
<dbReference type="InterPro" id="IPR024079">
    <property type="entry name" value="MetalloPept_cat_dom_sf"/>
</dbReference>
<comment type="similarity">
    <text evidence="1">Belongs to the venom metalloproteinase (M12B) family.</text>
</comment>
<reference evidence="3" key="1">
    <citation type="submission" date="2007-10" db="EMBL/GenBank/DDBJ databases">
        <title>Classification and functional annotation of ESTs from venom glands of Isometrus maculatus.</title>
        <authorList>
            <person name="Li W."/>
            <person name="Ma Y."/>
            <person name="Zhao R."/>
            <person name="Cao Z."/>
        </authorList>
    </citation>
    <scope>NUCLEOTIDE SEQUENCE</scope>
    <source>
        <tissue evidence="3">Venom gland</tissue>
    </source>
</reference>
<dbReference type="EMBL" id="EU252463">
    <property type="protein sequence ID" value="ACD12011.1"/>
    <property type="molecule type" value="mRNA"/>
</dbReference>
<dbReference type="Gene3D" id="3.40.390.10">
    <property type="entry name" value="Collagenase (Catalytic Domain)"/>
    <property type="match status" value="1"/>
</dbReference>
<dbReference type="SUPFAM" id="SSF55486">
    <property type="entry name" value="Metalloproteases ('zincins'), catalytic domain"/>
    <property type="match status" value="1"/>
</dbReference>
<dbReference type="AlphaFoldDB" id="A0A0U1SKG4"/>
<organism evidence="3">
    <name type="scientific">Isometrus maculatus</name>
    <name type="common">Lesser brown scorpion</name>
    <name type="synonym">Scorpio maculatus</name>
    <dbReference type="NCBI Taxonomy" id="497827"/>
    <lineage>
        <taxon>Eukaryota</taxon>
        <taxon>Metazoa</taxon>
        <taxon>Ecdysozoa</taxon>
        <taxon>Arthropoda</taxon>
        <taxon>Chelicerata</taxon>
        <taxon>Arachnida</taxon>
        <taxon>Scorpiones</taxon>
        <taxon>Buthida</taxon>
        <taxon>Buthoidea</taxon>
        <taxon>Buthidae</taxon>
        <taxon>Isometrus</taxon>
    </lineage>
</organism>
<feature type="domain" description="Peptidase M13 C-terminal" evidence="2">
    <location>
        <begin position="10"/>
        <end position="145"/>
    </location>
</feature>